<evidence type="ECO:0000256" key="3">
    <source>
        <dbReference type="ARBA" id="ARBA00022448"/>
    </source>
</evidence>
<organism evidence="6 7">
    <name type="scientific">Ottowia thiooxydans</name>
    <dbReference type="NCBI Taxonomy" id="219182"/>
    <lineage>
        <taxon>Bacteria</taxon>
        <taxon>Pseudomonadati</taxon>
        <taxon>Pseudomonadota</taxon>
        <taxon>Betaproteobacteria</taxon>
        <taxon>Burkholderiales</taxon>
        <taxon>Comamonadaceae</taxon>
        <taxon>Ottowia</taxon>
    </lineage>
</organism>
<dbReference type="PANTHER" id="PTHR30290:SF10">
    <property type="entry name" value="PERIPLASMIC OLIGOPEPTIDE-BINDING PROTEIN-RELATED"/>
    <property type="match status" value="1"/>
</dbReference>
<dbReference type="Gene3D" id="3.90.76.10">
    <property type="entry name" value="Dipeptide-binding Protein, Domain 1"/>
    <property type="match status" value="1"/>
</dbReference>
<dbReference type="InterPro" id="IPR000914">
    <property type="entry name" value="SBP_5_dom"/>
</dbReference>
<protein>
    <submittedName>
        <fullName evidence="6">Peptide/nickel transport system substrate-binding protein</fullName>
    </submittedName>
</protein>
<keyword evidence="4" id="KW-0732">Signal</keyword>
<comment type="similarity">
    <text evidence="2">Belongs to the bacterial solute-binding protein 5 family.</text>
</comment>
<gene>
    <name evidence="6" type="ORF">ABIE13_003307</name>
</gene>
<evidence type="ECO:0000313" key="6">
    <source>
        <dbReference type="EMBL" id="MET4578191.1"/>
    </source>
</evidence>
<dbReference type="PIRSF" id="PIRSF002741">
    <property type="entry name" value="MppA"/>
    <property type="match status" value="1"/>
</dbReference>
<dbReference type="Proteomes" id="UP001549320">
    <property type="component" value="Unassembled WGS sequence"/>
</dbReference>
<evidence type="ECO:0000259" key="5">
    <source>
        <dbReference type="Pfam" id="PF00496"/>
    </source>
</evidence>
<dbReference type="CDD" id="cd08512">
    <property type="entry name" value="PBP2_NikA_DppA_OppA_like_7"/>
    <property type="match status" value="1"/>
</dbReference>
<dbReference type="Gene3D" id="3.10.105.10">
    <property type="entry name" value="Dipeptide-binding Protein, Domain 3"/>
    <property type="match status" value="1"/>
</dbReference>
<dbReference type="Gene3D" id="3.40.190.10">
    <property type="entry name" value="Periplasmic binding protein-like II"/>
    <property type="match status" value="1"/>
</dbReference>
<evidence type="ECO:0000256" key="2">
    <source>
        <dbReference type="ARBA" id="ARBA00005695"/>
    </source>
</evidence>
<reference evidence="6 7" key="1">
    <citation type="submission" date="2024-06" db="EMBL/GenBank/DDBJ databases">
        <title>Sorghum-associated microbial communities from plants grown in Nebraska, USA.</title>
        <authorList>
            <person name="Schachtman D."/>
        </authorList>
    </citation>
    <scope>NUCLEOTIDE SEQUENCE [LARGE SCALE GENOMIC DNA]</scope>
    <source>
        <strain evidence="6 7">2709</strain>
    </source>
</reference>
<proteinExistence type="inferred from homology"/>
<evidence type="ECO:0000256" key="1">
    <source>
        <dbReference type="ARBA" id="ARBA00004196"/>
    </source>
</evidence>
<feature type="domain" description="Solute-binding protein family 5" evidence="5">
    <location>
        <begin position="89"/>
        <end position="454"/>
    </location>
</feature>
<dbReference type="SUPFAM" id="SSF53850">
    <property type="entry name" value="Periplasmic binding protein-like II"/>
    <property type="match status" value="1"/>
</dbReference>
<keyword evidence="3" id="KW-0813">Transport</keyword>
<dbReference type="Pfam" id="PF00496">
    <property type="entry name" value="SBP_bac_5"/>
    <property type="match status" value="1"/>
</dbReference>
<keyword evidence="7" id="KW-1185">Reference proteome</keyword>
<dbReference type="EMBL" id="JBEPSH010000006">
    <property type="protein sequence ID" value="MET4578191.1"/>
    <property type="molecule type" value="Genomic_DNA"/>
</dbReference>
<dbReference type="RefSeq" id="WP_354445220.1">
    <property type="nucleotide sequence ID" value="NZ_JBEPSH010000006.1"/>
</dbReference>
<accession>A0ABV2QAY1</accession>
<dbReference type="InterPro" id="IPR039424">
    <property type="entry name" value="SBP_5"/>
</dbReference>
<comment type="subcellular location">
    <subcellularLocation>
        <location evidence="1">Cell envelope</location>
    </subcellularLocation>
</comment>
<comment type="caution">
    <text evidence="6">The sequence shown here is derived from an EMBL/GenBank/DDBJ whole genome shotgun (WGS) entry which is preliminary data.</text>
</comment>
<dbReference type="PANTHER" id="PTHR30290">
    <property type="entry name" value="PERIPLASMIC BINDING COMPONENT OF ABC TRANSPORTER"/>
    <property type="match status" value="1"/>
</dbReference>
<name>A0ABV2QAY1_9BURK</name>
<sequence length="535" mass="59017">MKKREFLQLGAQAGAALTGLWLSNASAQTATPSVLRVLLEDGANTLDPAGTGYNQSSINLTWNLYDRLVTYGTKPVEGVPGAMIYDYDKIVGQAAERYEVAPDGRQFTFHMRRGAKFHDGTPVTAHDAKWSLDRVISVTTGKAQMATGSLTDPSQFEVIDDMTLRVTVPQADRFTLPNLCVLFPAILNSKVCKANATASDPWAENWLKTNAAGGGPFKLVRFASDQGFMLERNEGWTNGAKPGYARVAAQVVPVAASRRAAAERGEADIIRGLSGRDIEDLKGREKIRLLGIPNPGAATFIALNTQMAPFDNKKVRQAIAHAVPYQEIFDKVFYRRGAPMFGGKTDAAQLVFPQALPYTYNLEKARALLAEAGMASGFSTTFVIDSSLAKIAEPTAILLQESLGKIGVKLKIETLPSGQMATAQAEHRIPINMATGTAWLRNPDYYFRVYYSSPTRWNYGNFKNEEMNRLTSETRYETNGSVYNTKVKRMIEIARDEVPLILMWSAFQDTIVSPSLRGYTYMFHGQLELRHLSRA</sequence>
<evidence type="ECO:0000256" key="4">
    <source>
        <dbReference type="ARBA" id="ARBA00022729"/>
    </source>
</evidence>
<dbReference type="InterPro" id="IPR030678">
    <property type="entry name" value="Peptide/Ni-bd"/>
</dbReference>
<evidence type="ECO:0000313" key="7">
    <source>
        <dbReference type="Proteomes" id="UP001549320"/>
    </source>
</evidence>